<accession>A0ABR7D5E1</accession>
<dbReference type="Proteomes" id="UP000646484">
    <property type="component" value="Unassembled WGS sequence"/>
</dbReference>
<gene>
    <name evidence="4" type="ORF">H8S64_18825</name>
</gene>
<dbReference type="EMBL" id="JACOOH010000009">
    <property type="protein sequence ID" value="MBC5623152.1"/>
    <property type="molecule type" value="Genomic_DNA"/>
</dbReference>
<dbReference type="RefSeq" id="WP_186978188.1">
    <property type="nucleotide sequence ID" value="NZ_JACOOH010000009.1"/>
</dbReference>
<dbReference type="GO" id="GO:0032259">
    <property type="term" value="P:methylation"/>
    <property type="evidence" value="ECO:0007669"/>
    <property type="project" value="UniProtKB-KW"/>
</dbReference>
<evidence type="ECO:0000313" key="5">
    <source>
        <dbReference type="Proteomes" id="UP000646484"/>
    </source>
</evidence>
<evidence type="ECO:0000256" key="3">
    <source>
        <dbReference type="ARBA" id="ARBA00022691"/>
    </source>
</evidence>
<name>A0ABR7D5E1_9BACT</name>
<dbReference type="PANTHER" id="PTHR10509">
    <property type="entry name" value="O-METHYLTRANSFERASE-RELATED"/>
    <property type="match status" value="1"/>
</dbReference>
<organism evidence="4 5">
    <name type="scientific">Butyricimonas hominis</name>
    <dbReference type="NCBI Taxonomy" id="2763032"/>
    <lineage>
        <taxon>Bacteria</taxon>
        <taxon>Pseudomonadati</taxon>
        <taxon>Bacteroidota</taxon>
        <taxon>Bacteroidia</taxon>
        <taxon>Bacteroidales</taxon>
        <taxon>Odoribacteraceae</taxon>
        <taxon>Butyricimonas</taxon>
    </lineage>
</organism>
<dbReference type="Gene3D" id="3.40.50.150">
    <property type="entry name" value="Vaccinia Virus protein VP39"/>
    <property type="match status" value="1"/>
</dbReference>
<keyword evidence="1 4" id="KW-0489">Methyltransferase</keyword>
<keyword evidence="5" id="KW-1185">Reference proteome</keyword>
<dbReference type="CDD" id="cd02440">
    <property type="entry name" value="AdoMet_MTases"/>
    <property type="match status" value="1"/>
</dbReference>
<dbReference type="Pfam" id="PF01596">
    <property type="entry name" value="Methyltransf_3"/>
    <property type="match status" value="1"/>
</dbReference>
<evidence type="ECO:0000313" key="4">
    <source>
        <dbReference type="EMBL" id="MBC5623152.1"/>
    </source>
</evidence>
<dbReference type="InterPro" id="IPR050362">
    <property type="entry name" value="Cation-dep_OMT"/>
</dbReference>
<dbReference type="PROSITE" id="PS51682">
    <property type="entry name" value="SAM_OMT_I"/>
    <property type="match status" value="1"/>
</dbReference>
<evidence type="ECO:0000256" key="2">
    <source>
        <dbReference type="ARBA" id="ARBA00022679"/>
    </source>
</evidence>
<dbReference type="InterPro" id="IPR029063">
    <property type="entry name" value="SAM-dependent_MTases_sf"/>
</dbReference>
<dbReference type="SUPFAM" id="SSF53335">
    <property type="entry name" value="S-adenosyl-L-methionine-dependent methyltransferases"/>
    <property type="match status" value="1"/>
</dbReference>
<comment type="caution">
    <text evidence="4">The sequence shown here is derived from an EMBL/GenBank/DDBJ whole genome shotgun (WGS) entry which is preliminary data.</text>
</comment>
<dbReference type="GO" id="GO:0008168">
    <property type="term" value="F:methyltransferase activity"/>
    <property type="evidence" value="ECO:0007669"/>
    <property type="project" value="UniProtKB-KW"/>
</dbReference>
<evidence type="ECO:0000256" key="1">
    <source>
        <dbReference type="ARBA" id="ARBA00022603"/>
    </source>
</evidence>
<dbReference type="PANTHER" id="PTHR10509:SF14">
    <property type="entry name" value="CAFFEOYL-COA O-METHYLTRANSFERASE 3-RELATED"/>
    <property type="match status" value="1"/>
</dbReference>
<proteinExistence type="predicted"/>
<reference evidence="4 5" key="1">
    <citation type="submission" date="2020-08" db="EMBL/GenBank/DDBJ databases">
        <title>Genome public.</title>
        <authorList>
            <person name="Liu C."/>
            <person name="Sun Q."/>
        </authorList>
    </citation>
    <scope>NUCLEOTIDE SEQUENCE [LARGE SCALE GENOMIC DNA]</scope>
    <source>
        <strain evidence="4 5">NSJ-56</strain>
    </source>
</reference>
<dbReference type="InterPro" id="IPR002935">
    <property type="entry name" value="SAM_O-MeTrfase"/>
</dbReference>
<keyword evidence="3" id="KW-0949">S-adenosyl-L-methionine</keyword>
<protein>
    <submittedName>
        <fullName evidence="4">Class I SAM-dependent methyltransferase</fullName>
    </submittedName>
</protein>
<sequence>MLELNAELEQYILAHSEPESDVLAELSRATHLQVLRPRMLSGNLQGQFLKMMCKMLGARRVLEIGTYTGYAAISMAYGLAEGGVVHTIDVNDELEDFTRGFIEKSGLQERVVFHVGDACEIIPRLNETFDLVFIDADKREYSEYYRLVFDKVRVGGLIIADDVLWDGKVADPNVKPDAQTKGILDFNDMIQADPRVENLLLPIRHGLMVIRKSEI</sequence>
<keyword evidence="2" id="KW-0808">Transferase</keyword>